<evidence type="ECO:0000256" key="1">
    <source>
        <dbReference type="SAM" id="MobiDB-lite"/>
    </source>
</evidence>
<feature type="region of interest" description="Disordered" evidence="1">
    <location>
        <begin position="363"/>
        <end position="384"/>
    </location>
</feature>
<feature type="domain" description="D-glucuronyl C5-epimerase C-terminal" evidence="2">
    <location>
        <begin position="231"/>
        <end position="340"/>
    </location>
</feature>
<organism evidence="3 4">
    <name type="scientific">Palleronia salina</name>
    <dbReference type="NCBI Taxonomy" id="313368"/>
    <lineage>
        <taxon>Bacteria</taxon>
        <taxon>Pseudomonadati</taxon>
        <taxon>Pseudomonadota</taxon>
        <taxon>Alphaproteobacteria</taxon>
        <taxon>Rhodobacterales</taxon>
        <taxon>Roseobacteraceae</taxon>
        <taxon>Palleronia</taxon>
    </lineage>
</organism>
<sequence>MPLEKPLRDDLKRAIVALHVFTVTRLNKTMASLRRVRGPVRYTPLRPEDARDVRLFDDFPAVVSCDYALAPRTVGGHHPAIDVPDGWTPDPEAPLDAALPYPWDAEYLDRQPFQPVKLWRNAIALNRYIATAPDPAQAAKARTLAAQLVARMRDYTVWQDGEAFLENRFTDPHQSIVPPAPWVSAIANAFALMACRQLDHVLDLEDDIEGYGKAFLRPHQMGATPPDRWITVRDKRGYLWFDEYPLPRGKTTRVKNGHIFAVLALHELSLHDPRYRPLVQAGATTIDAYALCFRRKKLRSRYCLRYWRKPDYLAHRAMRQLYQLYELTGDAAFLDYGDQFLADFSVGMTDELKAVVAASRETATTRRKTHETVAADRTSTRAAR</sequence>
<gene>
    <name evidence="3" type="ORF">SAMN04488012_1086</name>
</gene>
<evidence type="ECO:0000313" key="4">
    <source>
        <dbReference type="Proteomes" id="UP000184040"/>
    </source>
</evidence>
<accession>A0A1M6IK55</accession>
<dbReference type="EMBL" id="FQZA01000008">
    <property type="protein sequence ID" value="SHJ34757.1"/>
    <property type="molecule type" value="Genomic_DNA"/>
</dbReference>
<keyword evidence="4" id="KW-1185">Reference proteome</keyword>
<name>A0A1M6IK55_9RHOB</name>
<dbReference type="Pfam" id="PF06662">
    <property type="entry name" value="C5-epim_C"/>
    <property type="match status" value="1"/>
</dbReference>
<evidence type="ECO:0000313" key="3">
    <source>
        <dbReference type="EMBL" id="SHJ34757.1"/>
    </source>
</evidence>
<protein>
    <submittedName>
        <fullName evidence="3">D-glucuronyl C5-epimerase C-terminus</fullName>
    </submittedName>
</protein>
<dbReference type="STRING" id="313368.SAMN04488012_1086"/>
<dbReference type="Proteomes" id="UP000184040">
    <property type="component" value="Unassembled WGS sequence"/>
</dbReference>
<dbReference type="AlphaFoldDB" id="A0A1M6IK55"/>
<reference evidence="3 4" key="1">
    <citation type="submission" date="2016-11" db="EMBL/GenBank/DDBJ databases">
        <authorList>
            <person name="Jaros S."/>
            <person name="Januszkiewicz K."/>
            <person name="Wedrychowicz H."/>
        </authorList>
    </citation>
    <scope>NUCLEOTIDE SEQUENCE [LARGE SCALE GENOMIC DNA]</scope>
    <source>
        <strain evidence="3 4">DSM 26892</strain>
    </source>
</reference>
<dbReference type="RefSeq" id="WP_073128978.1">
    <property type="nucleotide sequence ID" value="NZ_FQZA01000008.1"/>
</dbReference>
<evidence type="ECO:0000259" key="2">
    <source>
        <dbReference type="Pfam" id="PF06662"/>
    </source>
</evidence>
<dbReference type="InterPro" id="IPR010598">
    <property type="entry name" value="C5-epim_C"/>
</dbReference>
<proteinExistence type="predicted"/>